<evidence type="ECO:0000313" key="2">
    <source>
        <dbReference type="EnsemblMetazoa" id="AFAF004148-PA"/>
    </source>
</evidence>
<keyword evidence="3" id="KW-1185">Reference proteome</keyword>
<evidence type="ECO:0000256" key="1">
    <source>
        <dbReference type="SAM" id="MobiDB-lite"/>
    </source>
</evidence>
<dbReference type="VEuPathDB" id="VectorBase:AFAF004148"/>
<dbReference type="Proteomes" id="UP000075886">
    <property type="component" value="Unassembled WGS sequence"/>
</dbReference>
<dbReference type="AlphaFoldDB" id="A0A182Q6Q3"/>
<reference evidence="3" key="1">
    <citation type="submission" date="2014-01" db="EMBL/GenBank/DDBJ databases">
        <title>The Genome Sequence of Anopheles farauti FAR1 (V2).</title>
        <authorList>
            <consortium name="The Broad Institute Genomics Platform"/>
            <person name="Neafsey D.E."/>
            <person name="Besansky N."/>
            <person name="Howell P."/>
            <person name="Walton C."/>
            <person name="Young S.K."/>
            <person name="Zeng Q."/>
            <person name="Gargeya S."/>
            <person name="Fitzgerald M."/>
            <person name="Haas B."/>
            <person name="Abouelleil A."/>
            <person name="Allen A.W."/>
            <person name="Alvarado L."/>
            <person name="Arachchi H.M."/>
            <person name="Berlin A.M."/>
            <person name="Chapman S.B."/>
            <person name="Gainer-Dewar J."/>
            <person name="Goldberg J."/>
            <person name="Griggs A."/>
            <person name="Gujja S."/>
            <person name="Hansen M."/>
            <person name="Howarth C."/>
            <person name="Imamovic A."/>
            <person name="Ireland A."/>
            <person name="Larimer J."/>
            <person name="McCowan C."/>
            <person name="Murphy C."/>
            <person name="Pearson M."/>
            <person name="Poon T.W."/>
            <person name="Priest M."/>
            <person name="Roberts A."/>
            <person name="Saif S."/>
            <person name="Shea T."/>
            <person name="Sisk P."/>
            <person name="Sykes S."/>
            <person name="Wortman J."/>
            <person name="Nusbaum C."/>
            <person name="Birren B."/>
        </authorList>
    </citation>
    <scope>NUCLEOTIDE SEQUENCE [LARGE SCALE GENOMIC DNA]</scope>
    <source>
        <strain evidence="3">FAR1</strain>
    </source>
</reference>
<accession>A0A182Q6Q3</accession>
<protein>
    <submittedName>
        <fullName evidence="2">Uncharacterized protein</fullName>
    </submittedName>
</protein>
<dbReference type="EMBL" id="AXCN02000187">
    <property type="status" value="NOT_ANNOTATED_CDS"/>
    <property type="molecule type" value="Genomic_DNA"/>
</dbReference>
<evidence type="ECO:0000313" key="3">
    <source>
        <dbReference type="Proteomes" id="UP000075886"/>
    </source>
</evidence>
<proteinExistence type="predicted"/>
<dbReference type="EnsemblMetazoa" id="AFAF004148-RA">
    <property type="protein sequence ID" value="AFAF004148-PA"/>
    <property type="gene ID" value="AFAF004148"/>
</dbReference>
<reference evidence="2" key="2">
    <citation type="submission" date="2020-05" db="UniProtKB">
        <authorList>
            <consortium name="EnsemblMetazoa"/>
        </authorList>
    </citation>
    <scope>IDENTIFICATION</scope>
    <source>
        <strain evidence="2">FAR1</strain>
    </source>
</reference>
<sequence>MTESRSEKVKSDSFSRFSFSSGCVTSSISSSMNEASALQRFDTSCFTMSDGFATGSFSRRKRRHEHVRHGRPLQDPVVADHELELARPRIHEARPLGAEHDVAAVVHQKPVRLADERGARRLPLHHHRLVRLAQDRHIVRMVQLHDRPAEDVLRQVPDRLDRATVDVAQHARRRVARVELQVALAQRLVRLPVHALHRRRGDDQQYAPPAHDFRILGRCLAERQHQPLTDVLVTLKPVVFSPRYLRSITYSEFLWSFWPLFDSPSGTTTFDVIWLANVARSFGCTKSMNERPSHMSFGKPRLCVMLGVLVTTTTSGDRVDDRSHAGRKGSRSRQNAMGDPFLLHVLVRTVQQFLRHPLAPPVAEATVCSTATDSPHPARFVWSVAGACGPTMVAVLPEVATVPVVVPPADDPFGPFGTTFSADVLSFFFLRSLSFERLTAGCGSGAMLLVWVDAFPP</sequence>
<name>A0A182Q6Q3_9DIPT</name>
<feature type="region of interest" description="Disordered" evidence="1">
    <location>
        <begin position="316"/>
        <end position="335"/>
    </location>
</feature>
<organism evidence="2 3">
    <name type="scientific">Anopheles farauti</name>
    <dbReference type="NCBI Taxonomy" id="69004"/>
    <lineage>
        <taxon>Eukaryota</taxon>
        <taxon>Metazoa</taxon>
        <taxon>Ecdysozoa</taxon>
        <taxon>Arthropoda</taxon>
        <taxon>Hexapoda</taxon>
        <taxon>Insecta</taxon>
        <taxon>Pterygota</taxon>
        <taxon>Neoptera</taxon>
        <taxon>Endopterygota</taxon>
        <taxon>Diptera</taxon>
        <taxon>Nematocera</taxon>
        <taxon>Culicoidea</taxon>
        <taxon>Culicidae</taxon>
        <taxon>Anophelinae</taxon>
        <taxon>Anopheles</taxon>
    </lineage>
</organism>